<evidence type="ECO:0000313" key="1">
    <source>
        <dbReference type="EMBL" id="CAB3387630.1"/>
    </source>
</evidence>
<reference evidence="1 2" key="1">
    <citation type="submission" date="2020-04" db="EMBL/GenBank/DDBJ databases">
        <authorList>
            <person name="Alioto T."/>
            <person name="Alioto T."/>
            <person name="Gomez Garrido J."/>
        </authorList>
    </citation>
    <scope>NUCLEOTIDE SEQUENCE [LARGE SCALE GENOMIC DNA]</scope>
</reference>
<dbReference type="AlphaFoldDB" id="A0A8S1DZ43"/>
<comment type="caution">
    <text evidence="1">The sequence shown here is derived from an EMBL/GenBank/DDBJ whole genome shotgun (WGS) entry which is preliminary data.</text>
</comment>
<sequence length="95" mass="10533">MPTQIAHRRPLESAQPLPNDIVDRPFFPVNVSVSDADAGLNGQLWRDGAQKSVITACCCEWPVCCTWRFCGSREARQWCAGGHSTADRMTAPMRV</sequence>
<name>A0A8S1DZ43_9INSE</name>
<keyword evidence="2" id="KW-1185">Reference proteome</keyword>
<gene>
    <name evidence="1" type="ORF">CLODIP_2_CD07786</name>
</gene>
<proteinExistence type="predicted"/>
<organism evidence="1 2">
    <name type="scientific">Cloeon dipterum</name>
    <dbReference type="NCBI Taxonomy" id="197152"/>
    <lineage>
        <taxon>Eukaryota</taxon>
        <taxon>Metazoa</taxon>
        <taxon>Ecdysozoa</taxon>
        <taxon>Arthropoda</taxon>
        <taxon>Hexapoda</taxon>
        <taxon>Insecta</taxon>
        <taxon>Pterygota</taxon>
        <taxon>Palaeoptera</taxon>
        <taxon>Ephemeroptera</taxon>
        <taxon>Pisciforma</taxon>
        <taxon>Baetidae</taxon>
        <taxon>Cloeon</taxon>
    </lineage>
</organism>
<evidence type="ECO:0000313" key="2">
    <source>
        <dbReference type="Proteomes" id="UP000494165"/>
    </source>
</evidence>
<dbReference type="Proteomes" id="UP000494165">
    <property type="component" value="Unassembled WGS sequence"/>
</dbReference>
<protein>
    <submittedName>
        <fullName evidence="1">Uncharacterized protein</fullName>
    </submittedName>
</protein>
<accession>A0A8S1DZ43</accession>
<dbReference type="EMBL" id="CADEPI010000598">
    <property type="protein sequence ID" value="CAB3387630.1"/>
    <property type="molecule type" value="Genomic_DNA"/>
</dbReference>